<name>A0A6I4U3T1_9SPHN</name>
<protein>
    <submittedName>
        <fullName evidence="2">Uncharacterized protein</fullName>
    </submittedName>
</protein>
<feature type="compositionally biased region" description="Basic and acidic residues" evidence="1">
    <location>
        <begin position="18"/>
        <end position="31"/>
    </location>
</feature>
<reference evidence="2 3" key="1">
    <citation type="submission" date="2019-12" db="EMBL/GenBank/DDBJ databases">
        <title>Genomic-based taxomic classification of the family Erythrobacteraceae.</title>
        <authorList>
            <person name="Xu L."/>
        </authorList>
    </citation>
    <scope>NUCLEOTIDE SEQUENCE [LARGE SCALE GENOMIC DNA]</scope>
    <source>
        <strain evidence="2 3">LMG 29519</strain>
    </source>
</reference>
<evidence type="ECO:0000313" key="3">
    <source>
        <dbReference type="Proteomes" id="UP000429229"/>
    </source>
</evidence>
<organism evidence="2 3">
    <name type="scientific">Alteriqipengyuania halimionae</name>
    <dbReference type="NCBI Taxonomy" id="1926630"/>
    <lineage>
        <taxon>Bacteria</taxon>
        <taxon>Pseudomonadati</taxon>
        <taxon>Pseudomonadota</taxon>
        <taxon>Alphaproteobacteria</taxon>
        <taxon>Sphingomonadales</taxon>
        <taxon>Erythrobacteraceae</taxon>
        <taxon>Alteriqipengyuania</taxon>
    </lineage>
</organism>
<sequence length="89" mass="9437">MYETGIAISARTSVPPSARDRDAGDVSRHLVTDAPDSPNGSAGVTIVRAEHIAATARPDLQRDDTLVRLITPDPDPQGPASHPVLVEFQ</sequence>
<evidence type="ECO:0000313" key="2">
    <source>
        <dbReference type="EMBL" id="MXP10014.1"/>
    </source>
</evidence>
<proteinExistence type="predicted"/>
<keyword evidence="3" id="KW-1185">Reference proteome</keyword>
<dbReference type="RefSeq" id="WP_160616666.1">
    <property type="nucleotide sequence ID" value="NZ_WTYR01000001.1"/>
</dbReference>
<feature type="region of interest" description="Disordered" evidence="1">
    <location>
        <begin position="1"/>
        <end position="42"/>
    </location>
</feature>
<evidence type="ECO:0000256" key="1">
    <source>
        <dbReference type="SAM" id="MobiDB-lite"/>
    </source>
</evidence>
<dbReference type="AlphaFoldDB" id="A0A6I4U3T1"/>
<gene>
    <name evidence="2" type="ORF">GRI68_07455</name>
</gene>
<accession>A0A6I4U3T1</accession>
<dbReference type="EMBL" id="WTYR01000001">
    <property type="protein sequence ID" value="MXP10014.1"/>
    <property type="molecule type" value="Genomic_DNA"/>
</dbReference>
<dbReference type="Proteomes" id="UP000429229">
    <property type="component" value="Unassembled WGS sequence"/>
</dbReference>
<comment type="caution">
    <text evidence="2">The sequence shown here is derived from an EMBL/GenBank/DDBJ whole genome shotgun (WGS) entry which is preliminary data.</text>
</comment>